<dbReference type="PROSITE" id="PS50977">
    <property type="entry name" value="HTH_TETR_2"/>
    <property type="match status" value="1"/>
</dbReference>
<dbReference type="AlphaFoldDB" id="A0A6J4TPA7"/>
<dbReference type="PRINTS" id="PR00455">
    <property type="entry name" value="HTHTETR"/>
</dbReference>
<evidence type="ECO:0000256" key="2">
    <source>
        <dbReference type="PROSITE-ProRule" id="PRU00335"/>
    </source>
</evidence>
<dbReference type="InterPro" id="IPR023772">
    <property type="entry name" value="DNA-bd_HTH_TetR-type_CS"/>
</dbReference>
<feature type="domain" description="HTH tetR-type" evidence="3">
    <location>
        <begin position="25"/>
        <end position="85"/>
    </location>
</feature>
<reference evidence="4" key="1">
    <citation type="submission" date="2020-02" db="EMBL/GenBank/DDBJ databases">
        <authorList>
            <person name="Meier V. D."/>
        </authorList>
    </citation>
    <scope>NUCLEOTIDE SEQUENCE</scope>
    <source>
        <strain evidence="4">AVDCRST_MAG30</strain>
    </source>
</reference>
<keyword evidence="1 2" id="KW-0238">DNA-binding</keyword>
<dbReference type="InterPro" id="IPR050109">
    <property type="entry name" value="HTH-type_TetR-like_transc_reg"/>
</dbReference>
<dbReference type="GO" id="GO:0000976">
    <property type="term" value="F:transcription cis-regulatory region binding"/>
    <property type="evidence" value="ECO:0007669"/>
    <property type="project" value="TreeGrafter"/>
</dbReference>
<dbReference type="InterPro" id="IPR001647">
    <property type="entry name" value="HTH_TetR"/>
</dbReference>
<dbReference type="EMBL" id="CADCVS010000451">
    <property type="protein sequence ID" value="CAA9527016.1"/>
    <property type="molecule type" value="Genomic_DNA"/>
</dbReference>
<feature type="DNA-binding region" description="H-T-H motif" evidence="2">
    <location>
        <begin position="48"/>
        <end position="67"/>
    </location>
</feature>
<dbReference type="Gene3D" id="1.10.357.10">
    <property type="entry name" value="Tetracycline Repressor, domain 2"/>
    <property type="match status" value="1"/>
</dbReference>
<gene>
    <name evidence="4" type="ORF">AVDCRST_MAG30-3451</name>
</gene>
<dbReference type="InterPro" id="IPR009057">
    <property type="entry name" value="Homeodomain-like_sf"/>
</dbReference>
<feature type="non-terminal residue" evidence="4">
    <location>
        <position position="1"/>
    </location>
</feature>
<dbReference type="GO" id="GO:0003700">
    <property type="term" value="F:DNA-binding transcription factor activity"/>
    <property type="evidence" value="ECO:0007669"/>
    <property type="project" value="TreeGrafter"/>
</dbReference>
<accession>A0A6J4TPA7</accession>
<sequence length="215" mass="22969">ARRLGGRGVSAAAAPPAGRREATKAANRAAIVRSAREVFGELGYGAASVRDIVRRAGLAAGTFYNYFPDKESVFRVIVDETGAEAGARVAAARAHATTPRAFVEDAYRAYFSYIVEDRARFAFMRRNAGEIRLMFDDVTLPAVTEALMADLRAAMDRGDLPPADLEYTAHAMTAVGLELGSRLAEREPPDVEGATRFASELFLGGLPGLGASVRS</sequence>
<evidence type="ECO:0000256" key="1">
    <source>
        <dbReference type="ARBA" id="ARBA00023125"/>
    </source>
</evidence>
<dbReference type="SUPFAM" id="SSF46689">
    <property type="entry name" value="Homeodomain-like"/>
    <property type="match status" value="1"/>
</dbReference>
<protein>
    <submittedName>
        <fullName evidence="4">Transcriptional regulator, AcrR family</fullName>
    </submittedName>
</protein>
<dbReference type="PROSITE" id="PS01081">
    <property type="entry name" value="HTH_TETR_1"/>
    <property type="match status" value="1"/>
</dbReference>
<dbReference type="SUPFAM" id="SSF48498">
    <property type="entry name" value="Tetracyclin repressor-like, C-terminal domain"/>
    <property type="match status" value="1"/>
</dbReference>
<name>A0A6J4TPA7_9ACTN</name>
<dbReference type="PANTHER" id="PTHR30055">
    <property type="entry name" value="HTH-TYPE TRANSCRIPTIONAL REGULATOR RUTR"/>
    <property type="match status" value="1"/>
</dbReference>
<evidence type="ECO:0000313" key="4">
    <source>
        <dbReference type="EMBL" id="CAA9527016.1"/>
    </source>
</evidence>
<organism evidence="4">
    <name type="scientific">uncultured Solirubrobacteraceae bacterium</name>
    <dbReference type="NCBI Taxonomy" id="1162706"/>
    <lineage>
        <taxon>Bacteria</taxon>
        <taxon>Bacillati</taxon>
        <taxon>Actinomycetota</taxon>
        <taxon>Thermoleophilia</taxon>
        <taxon>Solirubrobacterales</taxon>
        <taxon>Solirubrobacteraceae</taxon>
        <taxon>environmental samples</taxon>
    </lineage>
</organism>
<dbReference type="InterPro" id="IPR036271">
    <property type="entry name" value="Tet_transcr_reg_TetR-rel_C_sf"/>
</dbReference>
<evidence type="ECO:0000259" key="3">
    <source>
        <dbReference type="PROSITE" id="PS50977"/>
    </source>
</evidence>
<proteinExistence type="predicted"/>
<dbReference type="PANTHER" id="PTHR30055:SF226">
    <property type="entry name" value="HTH-TYPE TRANSCRIPTIONAL REGULATOR PKSA"/>
    <property type="match status" value="1"/>
</dbReference>
<dbReference type="Pfam" id="PF00440">
    <property type="entry name" value="TetR_N"/>
    <property type="match status" value="1"/>
</dbReference>